<feature type="transmembrane region" description="Helical" evidence="1">
    <location>
        <begin position="55"/>
        <end position="74"/>
    </location>
</feature>
<sequence>MNGKAEQSVRADLRVLRWALAGVWIATGVVVLGVYPRADSLAMLARAGLDGGPALLALYGGALLDLALGGLTLWRPHRWLWRFQAAVILVYSAIITVALPEFWIHPFGPLLKNLPILAIIWLLHKHESGGR</sequence>
<evidence type="ECO:0000256" key="1">
    <source>
        <dbReference type="SAM" id="Phobius"/>
    </source>
</evidence>
<keyword evidence="1" id="KW-0472">Membrane</keyword>
<dbReference type="AlphaFoldDB" id="A0A2U2HKC9"/>
<dbReference type="OrthoDB" id="5292533at2"/>
<proteinExistence type="predicted"/>
<feature type="transmembrane region" description="Helical" evidence="1">
    <location>
        <begin position="15"/>
        <end position="35"/>
    </location>
</feature>
<keyword evidence="1" id="KW-0812">Transmembrane</keyword>
<dbReference type="EMBL" id="PXWF02000222">
    <property type="protein sequence ID" value="PWF47929.1"/>
    <property type="molecule type" value="Genomic_DNA"/>
</dbReference>
<evidence type="ECO:0000313" key="2">
    <source>
        <dbReference type="EMBL" id="PWF47929.1"/>
    </source>
</evidence>
<evidence type="ECO:0008006" key="4">
    <source>
        <dbReference type="Google" id="ProtNLM"/>
    </source>
</evidence>
<reference evidence="2 3" key="1">
    <citation type="submission" date="2018-04" db="EMBL/GenBank/DDBJ databases">
        <title>Massilia violaceinigra sp. nov., a novel purple-pigmented bacterium isolated from Tianshan glacier, Xinjiang, China.</title>
        <authorList>
            <person name="Wang H."/>
        </authorList>
    </citation>
    <scope>NUCLEOTIDE SEQUENCE [LARGE SCALE GENOMIC DNA]</scope>
    <source>
        <strain evidence="2 3">B448-2</strain>
    </source>
</reference>
<dbReference type="RefSeq" id="WP_106757854.1">
    <property type="nucleotide sequence ID" value="NZ_PXWF02000222.1"/>
</dbReference>
<dbReference type="Proteomes" id="UP000241421">
    <property type="component" value="Unassembled WGS sequence"/>
</dbReference>
<dbReference type="Pfam" id="PF13781">
    <property type="entry name" value="DoxX_3"/>
    <property type="match status" value="1"/>
</dbReference>
<name>A0A2U2HKC9_9BURK</name>
<keyword evidence="1" id="KW-1133">Transmembrane helix</keyword>
<comment type="caution">
    <text evidence="2">The sequence shown here is derived from an EMBL/GenBank/DDBJ whole genome shotgun (WGS) entry which is preliminary data.</text>
</comment>
<protein>
    <recommendedName>
        <fullName evidence="4">Epimerase</fullName>
    </recommendedName>
</protein>
<gene>
    <name evidence="2" type="ORF">C7C56_013260</name>
</gene>
<organism evidence="2 3">
    <name type="scientific">Massilia glaciei</name>
    <dbReference type="NCBI Taxonomy" id="1524097"/>
    <lineage>
        <taxon>Bacteria</taxon>
        <taxon>Pseudomonadati</taxon>
        <taxon>Pseudomonadota</taxon>
        <taxon>Betaproteobacteria</taxon>
        <taxon>Burkholderiales</taxon>
        <taxon>Oxalobacteraceae</taxon>
        <taxon>Telluria group</taxon>
        <taxon>Massilia</taxon>
    </lineage>
</organism>
<accession>A0A2U2HKC9</accession>
<dbReference type="InterPro" id="IPR025695">
    <property type="entry name" value="DoxX-like"/>
</dbReference>
<keyword evidence="3" id="KW-1185">Reference proteome</keyword>
<evidence type="ECO:0000313" key="3">
    <source>
        <dbReference type="Proteomes" id="UP000241421"/>
    </source>
</evidence>